<dbReference type="OrthoDB" id="6359008at2759"/>
<dbReference type="Pfam" id="PF21406">
    <property type="entry name" value="C3_CUB1"/>
    <property type="match status" value="1"/>
</dbReference>
<feature type="compositionally biased region" description="Basic and acidic residues" evidence="1">
    <location>
        <begin position="545"/>
        <end position="576"/>
    </location>
</feature>
<gene>
    <name evidence="3" type="ORF">BEWA_038830</name>
</gene>
<feature type="compositionally biased region" description="Low complexity" evidence="1">
    <location>
        <begin position="641"/>
        <end position="651"/>
    </location>
</feature>
<feature type="compositionally biased region" description="Basic and acidic residues" evidence="1">
    <location>
        <begin position="652"/>
        <end position="665"/>
    </location>
</feature>
<evidence type="ECO:0000259" key="2">
    <source>
        <dbReference type="Pfam" id="PF21406"/>
    </source>
</evidence>
<evidence type="ECO:0000313" key="3">
    <source>
        <dbReference type="EMBL" id="EKX73845.1"/>
    </source>
</evidence>
<dbReference type="AlphaFoldDB" id="L1LF30"/>
<sequence>MSTGYWLQLQIENKCGVSGAGCRCSSNKLDGLETKKVTDDGNAVGFVALTHSHKDPFRLLKSLGDGKDELDIGDNQQEIKEVTSVSVYYWVGDKEYRKPLLLEVVKNDATHAPDYYYKYGNNEPEAGGQQNVWRHKPHVGGVSLQSRLFDRNLGINNRYPLYLNDPTKVLGLDSKFAKNIGVEPVQSGREIVGTNYTVTEYKLNGQNNGHGGTKFSTVIFDKKNTGIKIPPEATDEIRLYSSSVNTNVPIALEFKLQNGNSRLLYSTDKSGKNWQEHGSDDRSYKENIQLTEKLIKNLDDLVCEYYNGVTIDLSSTITNGTYCCDKHAGKEKGEGGGRISVDKVQVSCTNPSHNSSKLIAYKHSIDGDYKLAGIKFYLDGDQNKRRRVTSRNLGLPIEGPVDVYVLYCDNNPILVYVDANRSTKSQVTGWYRKSKRGYENNWTKICAGIGGITHSDLNGGTLICQKWNTLVGALKKLECKRFNKCSIYSPLRSAADNGDGLQEPSQDEVIVLEDSEGEVESYKVLNLVTEPDFEYKGGKKVPGPKHPDPVDPAEGKADGDGKRKSDLDAPGKDGEAGAKAQVGSGARTLVSSPSIGSSWPFGSFISAVERVGGLVLNEAAQTVVKNLLAHQFLTVHDPTFKPGAAGNPAPGKGKDGPQADIKVTKDAPVAEAQKGCSQSAGSPPPEKQAGSTLDPECFSQNGVQREEVPAADLSDQVPGTESETKILIQGTPVAQMAEDAIDGERLKHLNPEASVAEEESPKLGPPKERESATAQKPPSTPVTNPEEQSSPSEALTALAQRDGGGSPGPGSSNHGWKVIFGGSASATVVSGSLTGFGWWAFKRSRGDPWVRQI</sequence>
<evidence type="ECO:0000256" key="1">
    <source>
        <dbReference type="SAM" id="MobiDB-lite"/>
    </source>
</evidence>
<proteinExistence type="predicted"/>
<feature type="compositionally biased region" description="Basic and acidic residues" evidence="1">
    <location>
        <begin position="759"/>
        <end position="771"/>
    </location>
</feature>
<feature type="region of interest" description="Disordered" evidence="1">
    <location>
        <begin position="535"/>
        <end position="593"/>
    </location>
</feature>
<feature type="domain" description="Complement component 3 CUB" evidence="2">
    <location>
        <begin position="693"/>
        <end position="725"/>
    </location>
</feature>
<dbReference type="RefSeq" id="XP_004833297.1">
    <property type="nucleotide sequence ID" value="XM_004833240.1"/>
</dbReference>
<accession>L1LF30</accession>
<feature type="region of interest" description="Disordered" evidence="1">
    <location>
        <begin position="639"/>
        <end position="731"/>
    </location>
</feature>
<protein>
    <recommendedName>
        <fullName evidence="2">Complement component 3 CUB domain-containing protein</fullName>
    </recommendedName>
</protein>
<comment type="caution">
    <text evidence="3">The sequence shown here is derived from an EMBL/GenBank/DDBJ whole genome shotgun (WGS) entry which is preliminary data.</text>
</comment>
<dbReference type="InterPro" id="IPR049466">
    <property type="entry name" value="C3_CUB1"/>
</dbReference>
<feature type="region of interest" description="Disordered" evidence="1">
    <location>
        <begin position="752"/>
        <end position="818"/>
    </location>
</feature>
<name>L1LF30_THEEQ</name>
<dbReference type="Gene3D" id="2.60.120.1540">
    <property type="match status" value="1"/>
</dbReference>
<organism evidence="3 4">
    <name type="scientific">Theileria equi strain WA</name>
    <dbReference type="NCBI Taxonomy" id="1537102"/>
    <lineage>
        <taxon>Eukaryota</taxon>
        <taxon>Sar</taxon>
        <taxon>Alveolata</taxon>
        <taxon>Apicomplexa</taxon>
        <taxon>Aconoidasida</taxon>
        <taxon>Piroplasmida</taxon>
        <taxon>Theileriidae</taxon>
        <taxon>Theileria</taxon>
    </lineage>
</organism>
<feature type="compositionally biased region" description="Polar residues" evidence="1">
    <location>
        <begin position="772"/>
        <end position="793"/>
    </location>
</feature>
<evidence type="ECO:0000313" key="4">
    <source>
        <dbReference type="Proteomes" id="UP000031512"/>
    </source>
</evidence>
<dbReference type="eggNOG" id="KOG1366">
    <property type="taxonomic scope" value="Eukaryota"/>
</dbReference>
<keyword evidence="4" id="KW-1185">Reference proteome</keyword>
<dbReference type="VEuPathDB" id="PiroplasmaDB:BEWA_038830"/>
<reference evidence="3 4" key="1">
    <citation type="journal article" date="2012" name="BMC Genomics">
        <title>Comparative genomic analysis and phylogenetic position of Theileria equi.</title>
        <authorList>
            <person name="Kappmeyer L.S."/>
            <person name="Thiagarajan M."/>
            <person name="Herndon D.R."/>
            <person name="Ramsay J.D."/>
            <person name="Caler E."/>
            <person name="Djikeng A."/>
            <person name="Gillespie J.J."/>
            <person name="Lau A.O."/>
            <person name="Roalson E.H."/>
            <person name="Silva J.C."/>
            <person name="Silva M.G."/>
            <person name="Suarez C.E."/>
            <person name="Ueti M.W."/>
            <person name="Nene V.M."/>
            <person name="Mealey R.H."/>
            <person name="Knowles D.P."/>
            <person name="Brayton K.A."/>
        </authorList>
    </citation>
    <scope>NUCLEOTIDE SEQUENCE [LARGE SCALE GENOMIC DNA]</scope>
    <source>
        <strain evidence="3 4">WA</strain>
    </source>
</reference>
<dbReference type="KEGG" id="beq:BEWA_038830"/>
<dbReference type="EMBL" id="ACOU01000002">
    <property type="protein sequence ID" value="EKX73845.1"/>
    <property type="molecule type" value="Genomic_DNA"/>
</dbReference>
<dbReference type="GeneID" id="15803209"/>
<dbReference type="STRING" id="1537102.L1LF30"/>
<dbReference type="Proteomes" id="UP000031512">
    <property type="component" value="Unassembled WGS sequence"/>
</dbReference>